<dbReference type="AlphaFoldDB" id="A0A9P6KL99"/>
<evidence type="ECO:0000259" key="8">
    <source>
        <dbReference type="Pfam" id="PF02270"/>
    </source>
</evidence>
<keyword evidence="5 7" id="KW-0472">Membrane</keyword>
<gene>
    <name evidence="9" type="ORF">PMIN01_11484</name>
</gene>
<dbReference type="SUPFAM" id="SSF46785">
    <property type="entry name" value="Winged helix' DNA-binding domain"/>
    <property type="match status" value="1"/>
</dbReference>
<feature type="region of interest" description="Disordered" evidence="6">
    <location>
        <begin position="681"/>
        <end position="704"/>
    </location>
</feature>
<feature type="transmembrane region" description="Helical" evidence="7">
    <location>
        <begin position="44"/>
        <end position="61"/>
    </location>
</feature>
<feature type="domain" description="TFIIF beta subunit HTH" evidence="8">
    <location>
        <begin position="615"/>
        <end position="673"/>
    </location>
</feature>
<dbReference type="EMBL" id="WJXW01000014">
    <property type="protein sequence ID" value="KAF9730615.1"/>
    <property type="molecule type" value="Genomic_DNA"/>
</dbReference>
<reference evidence="9" key="1">
    <citation type="journal article" date="2020" name="Mol. Plant Microbe Interact.">
        <title>Genome Sequence of the Biocontrol Agent Coniothyrium minitans strain Conio (IMI 134523).</title>
        <authorList>
            <person name="Patel D."/>
            <person name="Shittu T.A."/>
            <person name="Baroncelli R."/>
            <person name="Muthumeenakshi S."/>
            <person name="Osborne T.H."/>
            <person name="Janganan T.K."/>
            <person name="Sreenivasaprasad S."/>
        </authorList>
    </citation>
    <scope>NUCLEOTIDE SEQUENCE</scope>
    <source>
        <strain evidence="9">Conio</strain>
    </source>
</reference>
<dbReference type="GO" id="GO:0006888">
    <property type="term" value="P:endoplasmic reticulum to Golgi vesicle-mediated transport"/>
    <property type="evidence" value="ECO:0007669"/>
    <property type="project" value="InterPro"/>
</dbReference>
<protein>
    <submittedName>
        <fullName evidence="9">Transmembrane adaptor Erv26</fullName>
    </submittedName>
</protein>
<feature type="compositionally biased region" description="Polar residues" evidence="6">
    <location>
        <begin position="783"/>
        <end position="794"/>
    </location>
</feature>
<dbReference type="InterPro" id="IPR040450">
    <property type="entry name" value="TFIIF_beta_HTH"/>
</dbReference>
<sequence>MWILPLLGYVGVVLGFAFLTLAIASGLYYLSELVEEHTVLAKKLLTRLIIGVVAIQILLLVVDGFPLGLSALSVVSHVIYAQNLRRFPIVKLSDPLFLVSCGLVILNHYAWFRHFSAPPPRDSYSYRDPYAPAMPTFTEIASYFGLCVWLVPFALFVSLSAGENVLPSMGSEYATGEGSSFISPGKTPAAGFGSGTAVTGTPGRRRQRSGTNAGMAKKAINGVRDWKQTRTPAAVSVSSGMFELLVSPPTNINFHHHNRTGTAVPTNAFDSIVQSSSAFSWQRPLANSTRALNAAACVFDLRRDHTLHPSAFVRTYRHEQWQVNLKPRWVSATRILPTMQQLLKERLDVLLDSPIGRDFTINTAVGVGFKIHSIMLIGGPKALEQVAFPEDNTPGKKTVNLDSRFEPLFVDRLVSFIYTSSYTVDSQTMKNTTLHHHSTLPPGATPGSFAVAMNATEFQVCMYGMAEILQYTALMSCAYGKLASYFLFDRKAPHLVSHLIKVVFAPVGSPSRKCKDEVGALKGLGIAAVLVHEKKHWSGHEMDGFRDLLANELEQDAWKEYRACYKQIKDANQDLLVEPTSAYTHPSGTRSAAQTIGSLVSGMSNVALAGGSKPNLSEELHLLFDEYAFWGMKALRSKTGRSTAELRAALSKIAFEARGGPYPGCWQRKAHFKRASPQLPNPNHNQAMGIGHQPVPTARPDTREATPLVKRSHDDFDSNKNDTRDPSALAKRKFANLHPNRTHDPGTTDPADTASSKLALKAAKLGDTANTTFSFAGSRTADFSCTPTAPQPDTISLEGPKKVGAVNGPAKETREKVKKKEEGMDVDGNKENIPIPGESNYTAPKVAVY</sequence>
<feature type="transmembrane region" description="Helical" evidence="7">
    <location>
        <begin position="6"/>
        <end position="30"/>
    </location>
</feature>
<keyword evidence="3 7" id="KW-0812">Transmembrane</keyword>
<dbReference type="PANTHER" id="PTHR13144:SF0">
    <property type="entry name" value="PROTEIN TEX261"/>
    <property type="match status" value="1"/>
</dbReference>
<dbReference type="Proteomes" id="UP000756921">
    <property type="component" value="Unassembled WGS sequence"/>
</dbReference>
<dbReference type="InterPro" id="IPR036388">
    <property type="entry name" value="WH-like_DNA-bd_sf"/>
</dbReference>
<dbReference type="OrthoDB" id="3785924at2759"/>
<feature type="transmembrane region" description="Helical" evidence="7">
    <location>
        <begin position="140"/>
        <end position="159"/>
    </location>
</feature>
<evidence type="ECO:0000256" key="5">
    <source>
        <dbReference type="ARBA" id="ARBA00023136"/>
    </source>
</evidence>
<feature type="compositionally biased region" description="Basic and acidic residues" evidence="6">
    <location>
        <begin position="811"/>
        <end position="830"/>
    </location>
</feature>
<keyword evidence="10" id="KW-1185">Reference proteome</keyword>
<feature type="region of interest" description="Disordered" evidence="6">
    <location>
        <begin position="783"/>
        <end position="849"/>
    </location>
</feature>
<dbReference type="GO" id="GO:0000139">
    <property type="term" value="C:Golgi membrane"/>
    <property type="evidence" value="ECO:0007669"/>
    <property type="project" value="TreeGrafter"/>
</dbReference>
<comment type="caution">
    <text evidence="9">The sequence shown here is derived from an EMBL/GenBank/DDBJ whole genome shotgun (WGS) entry which is preliminary data.</text>
</comment>
<dbReference type="Gene3D" id="1.10.10.10">
    <property type="entry name" value="Winged helix-like DNA-binding domain superfamily/Winged helix DNA-binding domain"/>
    <property type="match status" value="1"/>
</dbReference>
<evidence type="ECO:0000256" key="3">
    <source>
        <dbReference type="ARBA" id="ARBA00022692"/>
    </source>
</evidence>
<evidence type="ECO:0000256" key="4">
    <source>
        <dbReference type="ARBA" id="ARBA00022989"/>
    </source>
</evidence>
<feature type="region of interest" description="Disordered" evidence="6">
    <location>
        <begin position="734"/>
        <end position="753"/>
    </location>
</feature>
<keyword evidence="4 7" id="KW-1133">Transmembrane helix</keyword>
<dbReference type="PANTHER" id="PTHR13144">
    <property type="entry name" value="TEX261 PROTEIN"/>
    <property type="match status" value="1"/>
</dbReference>
<dbReference type="Pfam" id="PF02270">
    <property type="entry name" value="TFIIF_beta"/>
    <property type="match status" value="1"/>
</dbReference>
<evidence type="ECO:0000313" key="10">
    <source>
        <dbReference type="Proteomes" id="UP000756921"/>
    </source>
</evidence>
<name>A0A9P6KL99_9PLEO</name>
<evidence type="ECO:0000313" key="9">
    <source>
        <dbReference type="EMBL" id="KAF9730615.1"/>
    </source>
</evidence>
<dbReference type="InterPro" id="IPR036390">
    <property type="entry name" value="WH_DNA-bd_sf"/>
</dbReference>
<comment type="subcellular location">
    <subcellularLocation>
        <location evidence="1">Membrane</location>
        <topology evidence="1">Multi-pass membrane protein</topology>
    </subcellularLocation>
</comment>
<dbReference type="GO" id="GO:0005789">
    <property type="term" value="C:endoplasmic reticulum membrane"/>
    <property type="evidence" value="ECO:0007669"/>
    <property type="project" value="TreeGrafter"/>
</dbReference>
<evidence type="ECO:0000256" key="1">
    <source>
        <dbReference type="ARBA" id="ARBA00004141"/>
    </source>
</evidence>
<comment type="similarity">
    <text evidence="2">Belongs to the SVP26 family.</text>
</comment>
<organism evidence="9 10">
    <name type="scientific">Paraphaeosphaeria minitans</name>
    <dbReference type="NCBI Taxonomy" id="565426"/>
    <lineage>
        <taxon>Eukaryota</taxon>
        <taxon>Fungi</taxon>
        <taxon>Dikarya</taxon>
        <taxon>Ascomycota</taxon>
        <taxon>Pezizomycotina</taxon>
        <taxon>Dothideomycetes</taxon>
        <taxon>Pleosporomycetidae</taxon>
        <taxon>Pleosporales</taxon>
        <taxon>Massarineae</taxon>
        <taxon>Didymosphaeriaceae</taxon>
        <taxon>Paraphaeosphaeria</taxon>
    </lineage>
</organism>
<dbReference type="Pfam" id="PF04148">
    <property type="entry name" value="Erv26"/>
    <property type="match status" value="1"/>
</dbReference>
<dbReference type="GO" id="GO:0030134">
    <property type="term" value="C:COPII-coated ER to Golgi transport vesicle"/>
    <property type="evidence" value="ECO:0007669"/>
    <property type="project" value="TreeGrafter"/>
</dbReference>
<evidence type="ECO:0000256" key="6">
    <source>
        <dbReference type="SAM" id="MobiDB-lite"/>
    </source>
</evidence>
<dbReference type="GO" id="GO:0097020">
    <property type="term" value="F:COPII receptor activity"/>
    <property type="evidence" value="ECO:0007669"/>
    <property type="project" value="InterPro"/>
</dbReference>
<evidence type="ECO:0000256" key="2">
    <source>
        <dbReference type="ARBA" id="ARBA00008096"/>
    </source>
</evidence>
<feature type="region of interest" description="Disordered" evidence="6">
    <location>
        <begin position="192"/>
        <end position="213"/>
    </location>
</feature>
<proteinExistence type="inferred from homology"/>
<dbReference type="InterPro" id="IPR007277">
    <property type="entry name" value="Svp26/Tex261"/>
</dbReference>
<evidence type="ECO:0000256" key="7">
    <source>
        <dbReference type="SAM" id="Phobius"/>
    </source>
</evidence>
<accession>A0A9P6KL99</accession>